<gene>
    <name evidence="2" type="ORF">BDK92_7336</name>
</gene>
<evidence type="ECO:0000313" key="3">
    <source>
        <dbReference type="Proteomes" id="UP000277671"/>
    </source>
</evidence>
<keyword evidence="1" id="KW-0472">Membrane</keyword>
<feature type="transmembrane region" description="Helical" evidence="1">
    <location>
        <begin position="20"/>
        <end position="42"/>
    </location>
</feature>
<comment type="caution">
    <text evidence="2">The sequence shown here is derived from an EMBL/GenBank/DDBJ whole genome shotgun (WGS) entry which is preliminary data.</text>
</comment>
<dbReference type="AlphaFoldDB" id="A0A495JX64"/>
<reference evidence="2 3" key="1">
    <citation type="submission" date="2018-10" db="EMBL/GenBank/DDBJ databases">
        <title>Sequencing the genomes of 1000 actinobacteria strains.</title>
        <authorList>
            <person name="Klenk H.-P."/>
        </authorList>
    </citation>
    <scope>NUCLEOTIDE SEQUENCE [LARGE SCALE GENOMIC DNA]</scope>
    <source>
        <strain evidence="2 3">DSM 45175</strain>
    </source>
</reference>
<sequence>MSAVDAVLGEVLAGGRLAVAGGWAGVWFGLAVLLWFAIRLLVRVARRWPRPRHRAPWFRRRVATAAPVPAQRAEAATVLLPRITDQVDATVVLPRLHHHIPRQRDRRG</sequence>
<keyword evidence="3" id="KW-1185">Reference proteome</keyword>
<evidence type="ECO:0000313" key="2">
    <source>
        <dbReference type="EMBL" id="RKR92854.1"/>
    </source>
</evidence>
<keyword evidence="1" id="KW-0812">Transmembrane</keyword>
<dbReference type="RefSeq" id="WP_121160795.1">
    <property type="nucleotide sequence ID" value="NZ_RBKT01000001.1"/>
</dbReference>
<evidence type="ECO:0000256" key="1">
    <source>
        <dbReference type="SAM" id="Phobius"/>
    </source>
</evidence>
<dbReference type="EMBL" id="RBKT01000001">
    <property type="protein sequence ID" value="RKR92854.1"/>
    <property type="molecule type" value="Genomic_DNA"/>
</dbReference>
<proteinExistence type="predicted"/>
<accession>A0A495JX64</accession>
<keyword evidence="1" id="KW-1133">Transmembrane helix</keyword>
<protein>
    <submittedName>
        <fullName evidence="2">Uncharacterized protein</fullName>
    </submittedName>
</protein>
<dbReference type="Proteomes" id="UP000277671">
    <property type="component" value="Unassembled WGS sequence"/>
</dbReference>
<name>A0A495JX64_9ACTN</name>
<organism evidence="2 3">
    <name type="scientific">Micromonospora pisi</name>
    <dbReference type="NCBI Taxonomy" id="589240"/>
    <lineage>
        <taxon>Bacteria</taxon>
        <taxon>Bacillati</taxon>
        <taxon>Actinomycetota</taxon>
        <taxon>Actinomycetes</taxon>
        <taxon>Micromonosporales</taxon>
        <taxon>Micromonosporaceae</taxon>
        <taxon>Micromonospora</taxon>
    </lineage>
</organism>